<dbReference type="InterPro" id="IPR023703">
    <property type="entry name" value="MltF"/>
</dbReference>
<name>A0YCH6_9GAMM</name>
<evidence type="ECO:0000256" key="3">
    <source>
        <dbReference type="ARBA" id="ARBA00022729"/>
    </source>
</evidence>
<feature type="signal peptide" evidence="8">
    <location>
        <begin position="1"/>
        <end position="33"/>
    </location>
</feature>
<feature type="chain" id="PRO_5009006499" description="Membrane-bound lytic murein transglycosylase F" evidence="8">
    <location>
        <begin position="34"/>
        <end position="488"/>
    </location>
</feature>
<proteinExistence type="inferred from homology"/>
<comment type="similarity">
    <text evidence="1">Belongs to the transglycosylase Slt family.</text>
</comment>
<evidence type="ECO:0000256" key="5">
    <source>
        <dbReference type="ARBA" id="ARBA00023237"/>
    </source>
</evidence>
<dbReference type="GO" id="GO:0009253">
    <property type="term" value="P:peptidoglycan catabolic process"/>
    <property type="evidence" value="ECO:0007669"/>
    <property type="project" value="TreeGrafter"/>
</dbReference>
<dbReference type="PROSITE" id="PS00922">
    <property type="entry name" value="TRANSGLYCOSYLASE"/>
    <property type="match status" value="1"/>
</dbReference>
<dbReference type="SUPFAM" id="SSF53850">
    <property type="entry name" value="Periplasmic binding protein-like II"/>
    <property type="match status" value="1"/>
</dbReference>
<evidence type="ECO:0000313" key="10">
    <source>
        <dbReference type="EMBL" id="EAW31495.1"/>
    </source>
</evidence>
<dbReference type="InterPro" id="IPR000189">
    <property type="entry name" value="Transglyc_AS"/>
</dbReference>
<accession>A0YCH6</accession>
<comment type="similarity">
    <text evidence="2">Belongs to the bacterial solute-binding protein 3 family.</text>
</comment>
<dbReference type="AlphaFoldDB" id="A0YCH6"/>
<feature type="active site" evidence="8">
    <location>
        <position position="320"/>
    </location>
</feature>
<dbReference type="CDD" id="cd13403">
    <property type="entry name" value="MLTF-like"/>
    <property type="match status" value="1"/>
</dbReference>
<reference evidence="10 11" key="1">
    <citation type="journal article" date="2010" name="J. Bacteriol.">
        <title>Genome sequence of the oligotrophic marine Gammaproteobacterium HTCC2143, isolated from the Oregon Coast.</title>
        <authorList>
            <person name="Oh H.M."/>
            <person name="Kang I."/>
            <person name="Ferriera S."/>
            <person name="Giovannoni S.J."/>
            <person name="Cho J.C."/>
        </authorList>
    </citation>
    <scope>NUCLEOTIDE SEQUENCE [LARGE SCALE GENOMIC DNA]</scope>
    <source>
        <strain evidence="10 11">HTCC2143</strain>
    </source>
</reference>
<keyword evidence="7 8" id="KW-0961">Cell wall biogenesis/degradation</keyword>
<dbReference type="EC" id="4.2.2.n1" evidence="8"/>
<comment type="caution">
    <text evidence="10">The sequence shown here is derived from an EMBL/GenBank/DDBJ whole genome shotgun (WGS) entry which is preliminary data.</text>
</comment>
<keyword evidence="11" id="KW-1185">Reference proteome</keyword>
<comment type="subcellular location">
    <subcellularLocation>
        <location evidence="8">Cell outer membrane</location>
        <topology evidence="8">Peripheral membrane protein</topology>
    </subcellularLocation>
    <text evidence="8">Attached to the inner leaflet of the outer membrane.</text>
</comment>
<feature type="region of interest" description="LT domain" evidence="8">
    <location>
        <begin position="274"/>
        <end position="488"/>
    </location>
</feature>
<evidence type="ECO:0000259" key="9">
    <source>
        <dbReference type="SMART" id="SM00062"/>
    </source>
</evidence>
<dbReference type="InterPro" id="IPR001638">
    <property type="entry name" value="Solute-binding_3/MltF_N"/>
</dbReference>
<keyword evidence="5 8" id="KW-0998">Cell outer membrane</keyword>
<comment type="caution">
    <text evidence="8">Lacks conserved residue(s) required for the propagation of feature annotation.</text>
</comment>
<dbReference type="GO" id="GO:0009279">
    <property type="term" value="C:cell outer membrane"/>
    <property type="evidence" value="ECO:0007669"/>
    <property type="project" value="UniProtKB-SubCell"/>
</dbReference>
<dbReference type="Pfam" id="PF01464">
    <property type="entry name" value="SLT"/>
    <property type="match status" value="1"/>
</dbReference>
<dbReference type="NCBIfam" id="NF008112">
    <property type="entry name" value="PRK10859.1"/>
    <property type="match status" value="1"/>
</dbReference>
<protein>
    <recommendedName>
        <fullName evidence="8">Membrane-bound lytic murein transglycosylase F</fullName>
        <ecNumber evidence="8">4.2.2.n1</ecNumber>
    </recommendedName>
    <alternativeName>
        <fullName evidence="8">Murein lyase F</fullName>
    </alternativeName>
</protein>
<sequence precursor="true">MESMYLSLACSTKHGRTYLRSILLLILASLVSACDQQSHESSIREQGTLKIISRNGPTSYFEDRNGPTGYEYELARLFSEYLGVELEVTVVHSLEDIFLALERNEVHLAAAGLTITDERQKRLNFSPGYLDIKQFVVYRTDSIRPKSLADLTDSKIMIMANSSHDEILTRLKLEHKNLQWRTATDVETIDLLDMLAEGEIDYTILDSNEYMANRGFYPRLNIAFEIGPPGQLAWAMPGEIRIPTLANDLQLFFKKINENGQLRQLEERFYSHSEQVNRIGSLTFNQAIQRRLPKYRELIETVAIEYGIDWRLLAAISYQESHWNPRAKSPTGVRGMMMLTLPTAKEMNIQNRLDAEQSLKGGSRYFNSILKRLPKRIEEPDRTWFALAAYNVGMGHLEDARKITEGRSGDPDKWSDVKDSLPLLRKRRWYKETKHGYARGNEPVNYVQNIRHFYNLLNWNEVAKSRIPPPQQMEQYLPDSLKQDIRAL</sequence>
<dbReference type="InterPro" id="IPR008258">
    <property type="entry name" value="Transglycosylase_SLT_dom_1"/>
</dbReference>
<keyword evidence="6 8" id="KW-0456">Lyase</keyword>
<dbReference type="eggNOG" id="COG4623">
    <property type="taxonomic scope" value="Bacteria"/>
</dbReference>
<dbReference type="PANTHER" id="PTHR35936">
    <property type="entry name" value="MEMBRANE-BOUND LYTIC MUREIN TRANSGLYCOSYLASE F"/>
    <property type="match status" value="1"/>
</dbReference>
<keyword evidence="3 8" id="KW-0732">Signal</keyword>
<evidence type="ECO:0000256" key="1">
    <source>
        <dbReference type="ARBA" id="ARBA00007734"/>
    </source>
</evidence>
<evidence type="ECO:0000256" key="4">
    <source>
        <dbReference type="ARBA" id="ARBA00023136"/>
    </source>
</evidence>
<dbReference type="Gene3D" id="1.10.530.10">
    <property type="match status" value="1"/>
</dbReference>
<dbReference type="Pfam" id="PF00497">
    <property type="entry name" value="SBP_bac_3"/>
    <property type="match status" value="1"/>
</dbReference>
<gene>
    <name evidence="8" type="primary">mltF</name>
    <name evidence="10" type="ORF">GP2143_08094</name>
</gene>
<evidence type="ECO:0000256" key="7">
    <source>
        <dbReference type="ARBA" id="ARBA00023316"/>
    </source>
</evidence>
<comment type="function">
    <text evidence="8">Murein-degrading enzyme that degrades murein glycan strands and insoluble, high-molecular weight murein sacculi, with the concomitant formation of a 1,6-anhydromuramoyl product. Lytic transglycosylases (LTs) play an integral role in the metabolism of the peptidoglycan (PG) sacculus. Their lytic action creates space within the PG sacculus to allow for its expansion as well as for the insertion of various structures such as secretion systems and flagella.</text>
</comment>
<dbReference type="Proteomes" id="UP000004931">
    <property type="component" value="Unassembled WGS sequence"/>
</dbReference>
<dbReference type="EMBL" id="AAVT01000003">
    <property type="protein sequence ID" value="EAW31495.1"/>
    <property type="molecule type" value="Genomic_DNA"/>
</dbReference>
<dbReference type="Gene3D" id="3.40.190.10">
    <property type="entry name" value="Periplasmic binding protein-like II"/>
    <property type="match status" value="2"/>
</dbReference>
<evidence type="ECO:0000256" key="6">
    <source>
        <dbReference type="ARBA" id="ARBA00023239"/>
    </source>
</evidence>
<dbReference type="GO" id="GO:0071555">
    <property type="term" value="P:cell wall organization"/>
    <property type="evidence" value="ECO:0007669"/>
    <property type="project" value="UniProtKB-KW"/>
</dbReference>
<organism evidence="10 11">
    <name type="scientific">marine gamma proteobacterium HTCC2143</name>
    <dbReference type="NCBI Taxonomy" id="247633"/>
    <lineage>
        <taxon>Bacteria</taxon>
        <taxon>Pseudomonadati</taxon>
        <taxon>Pseudomonadota</taxon>
        <taxon>Gammaproteobacteria</taxon>
        <taxon>Cellvibrionales</taxon>
        <taxon>Spongiibacteraceae</taxon>
        <taxon>BD1-7 clade</taxon>
    </lineage>
</organism>
<comment type="domain">
    <text evidence="8">The N-terminal domain does not have lytic activity and probably modulates enzymatic activity. The C-terminal domain is the catalytic active domain.</text>
</comment>
<dbReference type="HAMAP" id="MF_02016">
    <property type="entry name" value="MltF"/>
    <property type="match status" value="1"/>
</dbReference>
<evidence type="ECO:0000313" key="11">
    <source>
        <dbReference type="Proteomes" id="UP000004931"/>
    </source>
</evidence>
<comment type="similarity">
    <text evidence="8">In the N-terminal section; belongs to the bacterial solute-binding protein 3 family.</text>
</comment>
<dbReference type="SMART" id="SM00062">
    <property type="entry name" value="PBPb"/>
    <property type="match status" value="1"/>
</dbReference>
<dbReference type="CDD" id="cd01009">
    <property type="entry name" value="PBP2_YfhD_N"/>
    <property type="match status" value="1"/>
</dbReference>
<dbReference type="OrthoDB" id="9815002at2"/>
<dbReference type="GO" id="GO:0016998">
    <property type="term" value="P:cell wall macromolecule catabolic process"/>
    <property type="evidence" value="ECO:0007669"/>
    <property type="project" value="UniProtKB-UniRule"/>
</dbReference>
<dbReference type="InterPro" id="IPR023346">
    <property type="entry name" value="Lysozyme-like_dom_sf"/>
</dbReference>
<dbReference type="PANTHER" id="PTHR35936:SF32">
    <property type="entry name" value="MEMBRANE-BOUND LYTIC MUREIN TRANSGLYCOSYLASE F"/>
    <property type="match status" value="1"/>
</dbReference>
<dbReference type="SUPFAM" id="SSF53955">
    <property type="entry name" value="Lysozyme-like"/>
    <property type="match status" value="1"/>
</dbReference>
<feature type="domain" description="Solute-binding protein family 3/N-terminal" evidence="9">
    <location>
        <begin position="48"/>
        <end position="273"/>
    </location>
</feature>
<comment type="similarity">
    <text evidence="8">In the C-terminal section; belongs to the transglycosylase Slt family.</text>
</comment>
<dbReference type="STRING" id="247633.GP2143_08094"/>
<evidence type="ECO:0000256" key="2">
    <source>
        <dbReference type="ARBA" id="ARBA00010333"/>
    </source>
</evidence>
<comment type="catalytic activity">
    <reaction evidence="8">
        <text>Exolytic cleavage of the (1-&gt;4)-beta-glycosidic linkage between N-acetylmuramic acid (MurNAc) and N-acetylglucosamine (GlcNAc) residues in peptidoglycan, from either the reducing or the non-reducing ends of the peptidoglycan chains, with concomitant formation of a 1,6-anhydrobond in the MurNAc residue.</text>
        <dbReference type="EC" id="4.2.2.n1"/>
    </reaction>
</comment>
<keyword evidence="4 8" id="KW-0472">Membrane</keyword>
<dbReference type="GO" id="GO:0008933">
    <property type="term" value="F:peptidoglycan lytic transglycosylase activity"/>
    <property type="evidence" value="ECO:0007669"/>
    <property type="project" value="UniProtKB-UniRule"/>
</dbReference>
<evidence type="ECO:0000256" key="8">
    <source>
        <dbReference type="HAMAP-Rule" id="MF_02016"/>
    </source>
</evidence>